<comment type="caution">
    <text evidence="1">The sequence shown here is derived from an EMBL/GenBank/DDBJ whole genome shotgun (WGS) entry which is preliminary data.</text>
</comment>
<evidence type="ECO:0000313" key="1">
    <source>
        <dbReference type="EMBL" id="ROW04314.1"/>
    </source>
</evidence>
<organism evidence="1 2">
    <name type="scientific">Cytospora chrysosperma</name>
    <name type="common">Cytospora canker fungus</name>
    <name type="synonym">Sphaeria chrysosperma</name>
    <dbReference type="NCBI Taxonomy" id="252740"/>
    <lineage>
        <taxon>Eukaryota</taxon>
        <taxon>Fungi</taxon>
        <taxon>Dikarya</taxon>
        <taxon>Ascomycota</taxon>
        <taxon>Pezizomycotina</taxon>
        <taxon>Sordariomycetes</taxon>
        <taxon>Sordariomycetidae</taxon>
        <taxon>Diaporthales</taxon>
        <taxon>Cytosporaceae</taxon>
        <taxon>Cytospora</taxon>
    </lineage>
</organism>
<dbReference type="Proteomes" id="UP000284375">
    <property type="component" value="Unassembled WGS sequence"/>
</dbReference>
<protein>
    <submittedName>
        <fullName evidence="1">Uncharacterized protein</fullName>
    </submittedName>
</protein>
<evidence type="ECO:0000313" key="2">
    <source>
        <dbReference type="Proteomes" id="UP000284375"/>
    </source>
</evidence>
<reference evidence="1 2" key="1">
    <citation type="submission" date="2015-09" db="EMBL/GenBank/DDBJ databases">
        <title>Host preference determinants of Valsa canker pathogens revealed by comparative genomics.</title>
        <authorList>
            <person name="Yin Z."/>
            <person name="Huang L."/>
        </authorList>
    </citation>
    <scope>NUCLEOTIDE SEQUENCE [LARGE SCALE GENOMIC DNA]</scope>
    <source>
        <strain evidence="1 2">YSFL</strain>
    </source>
</reference>
<gene>
    <name evidence="1" type="ORF">VSDG_01171</name>
</gene>
<name>A0A423WLN3_CYTCH</name>
<dbReference type="AlphaFoldDB" id="A0A423WLN3"/>
<dbReference type="EMBL" id="LJZO01000002">
    <property type="protein sequence ID" value="ROW04314.1"/>
    <property type="molecule type" value="Genomic_DNA"/>
</dbReference>
<accession>A0A423WLN3</accession>
<proteinExistence type="predicted"/>
<sequence>MSVRFVSRHFLSCSPASQADPISYDQKGTHDVEYRDMAWHGMMLLSETCIIKDPQANRDSRLNLLEHLRRDHLVDPVLFIGTH</sequence>
<keyword evidence="2" id="KW-1185">Reference proteome</keyword>